<dbReference type="GO" id="GO:0005524">
    <property type="term" value="F:ATP binding"/>
    <property type="evidence" value="ECO:0007669"/>
    <property type="project" value="UniProtKB-KW"/>
</dbReference>
<evidence type="ECO:0000256" key="8">
    <source>
        <dbReference type="ARBA" id="ARBA00023125"/>
    </source>
</evidence>
<dbReference type="Pfam" id="PF21445">
    <property type="entry name" value="ADDB_N"/>
    <property type="match status" value="1"/>
</dbReference>
<keyword evidence="7" id="KW-0067">ATP-binding</keyword>
<dbReference type="GO" id="GO:0004527">
    <property type="term" value="F:exonuclease activity"/>
    <property type="evidence" value="ECO:0007669"/>
    <property type="project" value="UniProtKB-KW"/>
</dbReference>
<evidence type="ECO:0000259" key="10">
    <source>
        <dbReference type="Pfam" id="PF12705"/>
    </source>
</evidence>
<dbReference type="PANTHER" id="PTHR30591:SF1">
    <property type="entry name" value="RECBCD ENZYME SUBUNIT RECC"/>
    <property type="match status" value="1"/>
</dbReference>
<accession>A0AA37DGZ7</accession>
<dbReference type="GO" id="GO:0006310">
    <property type="term" value="P:DNA recombination"/>
    <property type="evidence" value="ECO:0007669"/>
    <property type="project" value="TreeGrafter"/>
</dbReference>
<evidence type="ECO:0000256" key="3">
    <source>
        <dbReference type="ARBA" id="ARBA00022763"/>
    </source>
</evidence>
<dbReference type="Gene3D" id="3.40.50.300">
    <property type="entry name" value="P-loop containing nucleotide triphosphate hydrolases"/>
    <property type="match status" value="4"/>
</dbReference>
<keyword evidence="6" id="KW-0269">Exonuclease</keyword>
<dbReference type="AlphaFoldDB" id="A0AA37DGZ7"/>
<sequence length="1137" mass="126764">MAYSFYLGSSGSEKTERAFLDMIEASLEAPEERFFVLVPEQYSMLVQKKLLALHPRHASRNLEALSLNRLAYRVFQERNVQLPPIMDESGKAMVVRRVGSLLEKELTLWKGKVKKAGFAEQVKSMISECLQYGAAPSRFAELAATEKKRQLSMKLRDFSLLYQGVRDFVQGKQLPKEEILGCFAGCIASSELLRGAHILLAGFVGFTPVQYRVLEELLAVAADVRFVVSLDTALNPYRQLPEEELFHLSTEYIRRIGEIADRVRVPHGEDRSFPGAARLKAPELAFLDAHALRYDGAVYPDKVQALTVAAQESPEAEAAALSRHILRLVKDEGYRYRDIAVVVADFQGLGEFFSEALLAAGIPAHLDENLTVRANPLPELLNAALLCVRENFSPRTFFRFLHNPLVTDQWKLTALLENYVTLTGVRHLKRLREPFSYCPKELEGADLEALNRFKEEMLNLLLPLLEAFSEGEADVAVIAALLEGLMEQLAVDEKLQHAAERFLAAGEAPRAREFSEVYPETQRILREMREVLAGERLSRADMAGVLESGLREIHIGQIPAYADRVTLGDLTRTRFLDVKVLFLLAANDSVLPKRREEGGVLSEREREALRAAGLTLAPGSKAQLYEQRFYLYRLLTEASEQLHISYSTVDRSGKALRPSFLLRHLEQLFPRLRAAAPETGERFYSTPEAEQALIRALRAARKAAEENGDKSAAASAASLLSAFAADTERKREAGMLADAACALYAEGQLFQETALALYGEVLTGSVTRVEEYFRCPFRHFANYGLRLRQLPEFQIAQQDLGSLAHRAIELVFRAAAKAEKSPAAYSDEELRAAAADAVREAVEADASGLYKDSAKNRWIVGKLTRIVTQSILVMAEQLRRGSYRPLAEELRFSSKDAPESTPALSVGSMQLRGNIDRVDTAEHEGKLYVKVVDYKTGATSWEPYKILSGSQLQLLIYLSAITELFERQYPDKEILPGAVFYAPVGDAFVDLEKIRTEEALRKAKLKELTPSGLMNSDETALTLLAGDGEDAADFLPVRTGEGKIRLGENTVDAGRFFKLQAYAKEKLREAGEAILGGNVRVLPLEEDGHTSCEYCPYRDVCAFDANLTGYKVRRNKKQKAEEVFAEIDRAAGEETGR</sequence>
<organism evidence="12 13">
    <name type="scientific">Stomatobaculum longum</name>
    <dbReference type="NCBI Taxonomy" id="796942"/>
    <lineage>
        <taxon>Bacteria</taxon>
        <taxon>Bacillati</taxon>
        <taxon>Bacillota</taxon>
        <taxon>Clostridia</taxon>
        <taxon>Lachnospirales</taxon>
        <taxon>Lachnospiraceae</taxon>
        <taxon>Stomatobaculum</taxon>
    </lineage>
</organism>
<dbReference type="InterPro" id="IPR027417">
    <property type="entry name" value="P-loop_NTPase"/>
</dbReference>
<evidence type="ECO:0000256" key="9">
    <source>
        <dbReference type="ARBA" id="ARBA00023204"/>
    </source>
</evidence>
<keyword evidence="9" id="KW-0234">DNA repair</keyword>
<dbReference type="GeneID" id="86940339"/>
<keyword evidence="5 12" id="KW-0347">Helicase</keyword>
<dbReference type="Proteomes" id="UP000018466">
    <property type="component" value="Unassembled WGS sequence"/>
</dbReference>
<evidence type="ECO:0000313" key="12">
    <source>
        <dbReference type="EMBL" id="EHO17711.1"/>
    </source>
</evidence>
<evidence type="ECO:0000256" key="7">
    <source>
        <dbReference type="ARBA" id="ARBA00022840"/>
    </source>
</evidence>
<dbReference type="RefSeq" id="WP_009532398.1">
    <property type="nucleotide sequence ID" value="NZ_JH590861.1"/>
</dbReference>
<evidence type="ECO:0000256" key="5">
    <source>
        <dbReference type="ARBA" id="ARBA00022806"/>
    </source>
</evidence>
<dbReference type="GO" id="GO:0006281">
    <property type="term" value="P:DNA repair"/>
    <property type="evidence" value="ECO:0007669"/>
    <property type="project" value="UniProtKB-KW"/>
</dbReference>
<dbReference type="SUPFAM" id="SSF52540">
    <property type="entry name" value="P-loop containing nucleoside triphosphate hydrolases"/>
    <property type="match status" value="1"/>
</dbReference>
<dbReference type="InterPro" id="IPR038726">
    <property type="entry name" value="PDDEXK_AddAB-type"/>
</dbReference>
<keyword evidence="1" id="KW-0540">Nuclease</keyword>
<evidence type="ECO:0000313" key="13">
    <source>
        <dbReference type="Proteomes" id="UP000018466"/>
    </source>
</evidence>
<keyword evidence="8" id="KW-0238">DNA-binding</keyword>
<comment type="caution">
    <text evidence="12">The sequence shown here is derived from an EMBL/GenBank/DDBJ whole genome shotgun (WGS) entry which is preliminary data.</text>
</comment>
<keyword evidence="4" id="KW-0378">Hydrolase</keyword>
<dbReference type="EMBL" id="AGEL01000004">
    <property type="protein sequence ID" value="EHO17711.1"/>
    <property type="molecule type" value="Genomic_DNA"/>
</dbReference>
<keyword evidence="2" id="KW-0547">Nucleotide-binding</keyword>
<dbReference type="GO" id="GO:0004386">
    <property type="term" value="F:helicase activity"/>
    <property type="evidence" value="ECO:0007669"/>
    <property type="project" value="UniProtKB-KW"/>
</dbReference>
<evidence type="ECO:0000256" key="1">
    <source>
        <dbReference type="ARBA" id="ARBA00022722"/>
    </source>
</evidence>
<reference evidence="12 13" key="1">
    <citation type="submission" date="2011-10" db="EMBL/GenBank/DDBJ databases">
        <title>The Genome Sequence of Lachnospiraceae bacterium ACC2.</title>
        <authorList>
            <consortium name="The Broad Institute Genome Sequencing Platform"/>
            <person name="Earl A."/>
            <person name="Ward D."/>
            <person name="Feldgarden M."/>
            <person name="Gevers D."/>
            <person name="Sizova M."/>
            <person name="Hazen A."/>
            <person name="Epstein S."/>
            <person name="Young S.K."/>
            <person name="Zeng Q."/>
            <person name="Gargeya S."/>
            <person name="Fitzgerald M."/>
            <person name="Haas B."/>
            <person name="Abouelleil A."/>
            <person name="Alvarado L."/>
            <person name="Arachchi H.M."/>
            <person name="Berlin A."/>
            <person name="Brown A."/>
            <person name="Chapman S.B."/>
            <person name="Chen Z."/>
            <person name="Dunbar C."/>
            <person name="Freedman E."/>
            <person name="Gearin G."/>
            <person name="Goldberg J."/>
            <person name="Griggs A."/>
            <person name="Gujja S."/>
            <person name="Heiman D."/>
            <person name="Howarth C."/>
            <person name="Larson L."/>
            <person name="Lui A."/>
            <person name="MacDonald P.J.P."/>
            <person name="Montmayeur A."/>
            <person name="Murphy C."/>
            <person name="Neiman D."/>
            <person name="Pearson M."/>
            <person name="Priest M."/>
            <person name="Roberts A."/>
            <person name="Saif S."/>
            <person name="Shea T."/>
            <person name="Shenoy N."/>
            <person name="Sisk P."/>
            <person name="Stolte C."/>
            <person name="Sykes S."/>
            <person name="Wortman J."/>
            <person name="Nusbaum C."/>
            <person name="Birren B."/>
        </authorList>
    </citation>
    <scope>NUCLEOTIDE SEQUENCE [LARGE SCALE GENOMIC DNA]</scope>
    <source>
        <strain evidence="12 13">ACC2</strain>
    </source>
</reference>
<keyword evidence="3" id="KW-0227">DNA damage</keyword>
<evidence type="ECO:0000256" key="4">
    <source>
        <dbReference type="ARBA" id="ARBA00022801"/>
    </source>
</evidence>
<evidence type="ECO:0000259" key="11">
    <source>
        <dbReference type="Pfam" id="PF21445"/>
    </source>
</evidence>
<feature type="domain" description="ATP-dependent helicase/deoxyribonuclease subunit B N-terminal" evidence="11">
    <location>
        <begin position="5"/>
        <end position="288"/>
    </location>
</feature>
<protein>
    <submittedName>
        <fullName evidence="12">Helicase-exonuclease AddAB, AddB subunit</fullName>
    </submittedName>
</protein>
<evidence type="ECO:0000256" key="6">
    <source>
        <dbReference type="ARBA" id="ARBA00022839"/>
    </source>
</evidence>
<dbReference type="Gene3D" id="3.90.320.10">
    <property type="match status" value="1"/>
</dbReference>
<keyword evidence="13" id="KW-1185">Reference proteome</keyword>
<proteinExistence type="predicted"/>
<gene>
    <name evidence="12" type="ORF">HMPREF9623_00565</name>
</gene>
<dbReference type="GO" id="GO:0003677">
    <property type="term" value="F:DNA binding"/>
    <property type="evidence" value="ECO:0007669"/>
    <property type="project" value="UniProtKB-KW"/>
</dbReference>
<dbReference type="InterPro" id="IPR011604">
    <property type="entry name" value="PDDEXK-like_dom_sf"/>
</dbReference>
<dbReference type="Pfam" id="PF12705">
    <property type="entry name" value="PDDEXK_1"/>
    <property type="match status" value="1"/>
</dbReference>
<dbReference type="PANTHER" id="PTHR30591">
    <property type="entry name" value="RECBCD ENZYME SUBUNIT RECC"/>
    <property type="match status" value="1"/>
</dbReference>
<dbReference type="InterPro" id="IPR049035">
    <property type="entry name" value="ADDB_N"/>
</dbReference>
<evidence type="ECO:0000256" key="2">
    <source>
        <dbReference type="ARBA" id="ARBA00022741"/>
    </source>
</evidence>
<name>A0AA37DGZ7_9FIRM</name>
<feature type="domain" description="PD-(D/E)XK endonuclease-like" evidence="10">
    <location>
        <begin position="765"/>
        <end position="1101"/>
    </location>
</feature>